<evidence type="ECO:0000256" key="7">
    <source>
        <dbReference type="SAM" id="SignalP"/>
    </source>
</evidence>
<feature type="domain" description="Calcineurin-like phosphoesterase" evidence="8">
    <location>
        <begin position="34"/>
        <end position="205"/>
    </location>
</feature>
<evidence type="ECO:0000256" key="6">
    <source>
        <dbReference type="SAM" id="MobiDB-lite"/>
    </source>
</evidence>
<keyword evidence="3" id="KW-0479">Metal-binding</keyword>
<dbReference type="Pfam" id="PF00149">
    <property type="entry name" value="Metallophos"/>
    <property type="match status" value="1"/>
</dbReference>
<dbReference type="AlphaFoldDB" id="A0A974P1U6"/>
<evidence type="ECO:0000256" key="3">
    <source>
        <dbReference type="ARBA" id="ARBA00022723"/>
    </source>
</evidence>
<sequence length="242" mass="26770">MARINRRAVVAGVGASALAGPAAALPPIAPGRNKVVFISDVHIGDNSPTVWYQKDFHEPFLTALLDHVIGQAEQVRELIILGDFIDFWTYPPRRRPPALREIAAANPAIFGPKGKLAQTLSALKGRVTWIPGNHDMGITQRDVDFLVSREGWRIQVRDEEAYFPLAPDRRLACSHGHRWTMFNAPDLSTRSRPCRWATSSPVRWPICWIATCRRGAAWPTCPTRAPPTASSSPSWPAPSMAP</sequence>
<dbReference type="EMBL" id="CP068570">
    <property type="protein sequence ID" value="QQZ48945.1"/>
    <property type="molecule type" value="Genomic_DNA"/>
</dbReference>
<dbReference type="InterPro" id="IPR029052">
    <property type="entry name" value="Metallo-depent_PP-like"/>
</dbReference>
<dbReference type="GO" id="GO:0008758">
    <property type="term" value="F:UDP-2,3-diacylglucosamine hydrolase activity"/>
    <property type="evidence" value="ECO:0007669"/>
    <property type="project" value="TreeGrafter"/>
</dbReference>
<evidence type="ECO:0000256" key="1">
    <source>
        <dbReference type="ARBA" id="ARBA00022475"/>
    </source>
</evidence>
<dbReference type="PANTHER" id="PTHR34990">
    <property type="entry name" value="UDP-2,3-DIACYLGLUCOSAMINE HYDROLASE-RELATED"/>
    <property type="match status" value="1"/>
</dbReference>
<keyword evidence="7" id="KW-0732">Signal</keyword>
<gene>
    <name evidence="9" type="ORF">JKL49_16865</name>
</gene>
<keyword evidence="1" id="KW-1003">Cell membrane</keyword>
<evidence type="ECO:0000259" key="8">
    <source>
        <dbReference type="Pfam" id="PF00149"/>
    </source>
</evidence>
<name>A0A974P1U6_9CAUL</name>
<evidence type="ECO:0000256" key="4">
    <source>
        <dbReference type="ARBA" id="ARBA00023136"/>
    </source>
</evidence>
<evidence type="ECO:0000313" key="9">
    <source>
        <dbReference type="EMBL" id="QQZ48945.1"/>
    </source>
</evidence>
<accession>A0A974P1U6</accession>
<evidence type="ECO:0000256" key="2">
    <source>
        <dbReference type="ARBA" id="ARBA00022519"/>
    </source>
</evidence>
<feature type="region of interest" description="Disordered" evidence="6">
    <location>
        <begin position="222"/>
        <end position="242"/>
    </location>
</feature>
<dbReference type="SUPFAM" id="SSF56300">
    <property type="entry name" value="Metallo-dependent phosphatases"/>
    <property type="match status" value="1"/>
</dbReference>
<evidence type="ECO:0000256" key="5">
    <source>
        <dbReference type="ARBA" id="ARBA00023211"/>
    </source>
</evidence>
<dbReference type="InterPro" id="IPR006311">
    <property type="entry name" value="TAT_signal"/>
</dbReference>
<dbReference type="GO" id="GO:0016020">
    <property type="term" value="C:membrane"/>
    <property type="evidence" value="ECO:0007669"/>
    <property type="project" value="GOC"/>
</dbReference>
<keyword evidence="5" id="KW-0464">Manganese</keyword>
<protein>
    <submittedName>
        <fullName evidence="9">Metallophosphoesterase</fullName>
    </submittedName>
</protein>
<feature type="compositionally biased region" description="Low complexity" evidence="6">
    <location>
        <begin position="222"/>
        <end position="234"/>
    </location>
</feature>
<keyword evidence="4" id="KW-0472">Membrane</keyword>
<dbReference type="InterPro" id="IPR004843">
    <property type="entry name" value="Calcineurin-like_PHP"/>
</dbReference>
<dbReference type="GO" id="GO:0046872">
    <property type="term" value="F:metal ion binding"/>
    <property type="evidence" value="ECO:0007669"/>
    <property type="project" value="UniProtKB-KW"/>
</dbReference>
<feature type="signal peptide" evidence="7">
    <location>
        <begin position="1"/>
        <end position="24"/>
    </location>
</feature>
<feature type="chain" id="PRO_5037446295" evidence="7">
    <location>
        <begin position="25"/>
        <end position="242"/>
    </location>
</feature>
<dbReference type="Gene3D" id="3.60.21.10">
    <property type="match status" value="1"/>
</dbReference>
<organism evidence="9">
    <name type="scientific">Phenylobacterium glaciei</name>
    <dbReference type="NCBI Taxonomy" id="2803784"/>
    <lineage>
        <taxon>Bacteria</taxon>
        <taxon>Pseudomonadati</taxon>
        <taxon>Pseudomonadota</taxon>
        <taxon>Alphaproteobacteria</taxon>
        <taxon>Caulobacterales</taxon>
        <taxon>Caulobacteraceae</taxon>
        <taxon>Phenylobacterium</taxon>
    </lineage>
</organism>
<dbReference type="GO" id="GO:0009245">
    <property type="term" value="P:lipid A biosynthetic process"/>
    <property type="evidence" value="ECO:0007669"/>
    <property type="project" value="TreeGrafter"/>
</dbReference>
<keyword evidence="2" id="KW-0997">Cell inner membrane</keyword>
<reference evidence="9" key="1">
    <citation type="submission" date="2021-01" db="EMBL/GenBank/DDBJ databases">
        <title>Genome sequence of Phenylobacterium sp. 20VBR1 isolated from a valley glaceir, Ny-Alesund, Svalbard.</title>
        <authorList>
            <person name="Thomas F.A."/>
            <person name="Krishnan K.P."/>
            <person name="Sinha R.K."/>
        </authorList>
    </citation>
    <scope>NUCLEOTIDE SEQUENCE</scope>
    <source>
        <strain evidence="9">20VBR1</strain>
    </source>
</reference>
<dbReference type="PROSITE" id="PS51318">
    <property type="entry name" value="TAT"/>
    <property type="match status" value="1"/>
</dbReference>
<dbReference type="InterPro" id="IPR043461">
    <property type="entry name" value="LpxH-like"/>
</dbReference>
<proteinExistence type="predicted"/>